<feature type="compositionally biased region" description="Low complexity" evidence="1">
    <location>
        <begin position="10"/>
        <end position="53"/>
    </location>
</feature>
<comment type="caution">
    <text evidence="3">The sequence shown here is derived from an EMBL/GenBank/DDBJ whole genome shotgun (WGS) entry which is preliminary data.</text>
</comment>
<reference evidence="3 4" key="1">
    <citation type="submission" date="2024-05" db="EMBL/GenBank/DDBJ databases">
        <authorList>
            <person name="Venkateswaran K."/>
        </authorList>
    </citation>
    <scope>NUCLEOTIDE SEQUENCE [LARGE SCALE GENOMIC DNA]</scope>
    <source>
        <strain evidence="3 4">179-C4-2-HS</strain>
    </source>
</reference>
<dbReference type="Proteomes" id="UP001241748">
    <property type="component" value="Unassembled WGS sequence"/>
</dbReference>
<feature type="compositionally biased region" description="Basic and acidic residues" evidence="1">
    <location>
        <begin position="64"/>
        <end position="78"/>
    </location>
</feature>
<feature type="domain" description="DUF2382" evidence="2">
    <location>
        <begin position="63"/>
        <end position="170"/>
    </location>
</feature>
<sequence>MGNIFDLFSDDNSQNTNNQDSQKNAGTQGNNTSSSTQGDNTSSSMQGNNASSSTQDTQTNGSLELHKEELDITKNKVDAGEVVLSKEVVEEQKTVQVPVMHEEVVIKRTPVNERSNASISSEETIHIPVSQEQVQVNKYTVTTEEVSASKRQVEETQQVQETLKSETANVNTTGSVDFVSDTSGFEDINNS</sequence>
<dbReference type="InterPro" id="IPR052967">
    <property type="entry name" value="Stress_Response_Assoc"/>
</dbReference>
<dbReference type="RefSeq" id="WP_306072925.1">
    <property type="nucleotide sequence ID" value="NZ_JAROBZ020000001.1"/>
</dbReference>
<evidence type="ECO:0000313" key="3">
    <source>
        <dbReference type="EMBL" id="MFB3168526.1"/>
    </source>
</evidence>
<evidence type="ECO:0000256" key="1">
    <source>
        <dbReference type="SAM" id="MobiDB-lite"/>
    </source>
</evidence>
<keyword evidence="4" id="KW-1185">Reference proteome</keyword>
<protein>
    <submittedName>
        <fullName evidence="3">YsnF/AvaK domain-containing protein</fullName>
    </submittedName>
</protein>
<dbReference type="EMBL" id="JAROBZ020000001">
    <property type="protein sequence ID" value="MFB3168526.1"/>
    <property type="molecule type" value="Genomic_DNA"/>
</dbReference>
<accession>A0ABV4YUJ2</accession>
<gene>
    <name evidence="3" type="ORF">P5G62_015520</name>
</gene>
<dbReference type="NCBIfam" id="TIGR02271">
    <property type="entry name" value="YsnF/AvaK domain"/>
    <property type="match status" value="1"/>
</dbReference>
<feature type="region of interest" description="Disordered" evidence="1">
    <location>
        <begin position="1"/>
        <end position="78"/>
    </location>
</feature>
<proteinExistence type="predicted"/>
<dbReference type="PANTHER" id="PTHR38463">
    <property type="entry name" value="STRESS RESPONSE PROTEIN YSNF"/>
    <property type="match status" value="1"/>
</dbReference>
<dbReference type="PANTHER" id="PTHR38463:SF1">
    <property type="entry name" value="STRESS RESPONSE PROTEIN YSNF"/>
    <property type="match status" value="1"/>
</dbReference>
<evidence type="ECO:0000313" key="4">
    <source>
        <dbReference type="Proteomes" id="UP001241748"/>
    </source>
</evidence>
<name>A0ABV4YUJ2_9BACI</name>
<evidence type="ECO:0000259" key="2">
    <source>
        <dbReference type="Pfam" id="PF09557"/>
    </source>
</evidence>
<dbReference type="Pfam" id="PF09557">
    <property type="entry name" value="DUF2382"/>
    <property type="match status" value="1"/>
</dbReference>
<dbReference type="InterPro" id="IPR019060">
    <property type="entry name" value="DUF2382"/>
</dbReference>
<organism evidence="3 4">
    <name type="scientific">Neobacillus driksii</name>
    <dbReference type="NCBI Taxonomy" id="3035913"/>
    <lineage>
        <taxon>Bacteria</taxon>
        <taxon>Bacillati</taxon>
        <taxon>Bacillota</taxon>
        <taxon>Bacilli</taxon>
        <taxon>Bacillales</taxon>
        <taxon>Bacillaceae</taxon>
        <taxon>Neobacillus</taxon>
    </lineage>
</organism>